<dbReference type="OrthoDB" id="8129421at2"/>
<evidence type="ECO:0000313" key="2">
    <source>
        <dbReference type="Proteomes" id="UP000057737"/>
    </source>
</evidence>
<name>A0A109JNA6_9BRAD</name>
<proteinExistence type="predicted"/>
<evidence type="ECO:0000313" key="1">
    <source>
        <dbReference type="EMBL" id="KWV52193.1"/>
    </source>
</evidence>
<dbReference type="AlphaFoldDB" id="A0A109JNA6"/>
<gene>
    <name evidence="1" type="ORF">AS156_10685</name>
</gene>
<comment type="caution">
    <text evidence="1">The sequence shown here is derived from an EMBL/GenBank/DDBJ whole genome shotgun (WGS) entry which is preliminary data.</text>
</comment>
<keyword evidence="2" id="KW-1185">Reference proteome</keyword>
<organism evidence="1 2">
    <name type="scientific">Bradyrhizobium macuxiense</name>
    <dbReference type="NCBI Taxonomy" id="1755647"/>
    <lineage>
        <taxon>Bacteria</taxon>
        <taxon>Pseudomonadati</taxon>
        <taxon>Pseudomonadota</taxon>
        <taxon>Alphaproteobacteria</taxon>
        <taxon>Hyphomicrobiales</taxon>
        <taxon>Nitrobacteraceae</taxon>
        <taxon>Bradyrhizobium</taxon>
    </lineage>
</organism>
<sequence>MVEKPTPLAHGEIDVLILQALVRKLIAKGVLTPDDVRSMLFEAAKGLDLVGSELTSEAAHIIVQEDLAPAFLGS</sequence>
<protein>
    <submittedName>
        <fullName evidence="1">Uncharacterized protein</fullName>
    </submittedName>
</protein>
<accession>A0A109JNA6</accession>
<dbReference type="EMBL" id="LNCU01000084">
    <property type="protein sequence ID" value="KWV52193.1"/>
    <property type="molecule type" value="Genomic_DNA"/>
</dbReference>
<dbReference type="Proteomes" id="UP000057737">
    <property type="component" value="Unassembled WGS sequence"/>
</dbReference>
<dbReference type="RefSeq" id="WP_066509875.1">
    <property type="nucleotide sequence ID" value="NZ_LNCU01000084.1"/>
</dbReference>
<reference evidence="1 2" key="1">
    <citation type="submission" date="2015-11" db="EMBL/GenBank/DDBJ databases">
        <title>Draft Genome Sequence of the Strain BR 10303 (Bradyrhizobium sp.) isolated from nodules of Centrolobium paraense.</title>
        <authorList>
            <person name="Zelli J.E."/>
            <person name="Simoes-Araujo J.L."/>
            <person name="Barauna A.C."/>
            <person name="Silva K."/>
        </authorList>
    </citation>
    <scope>NUCLEOTIDE SEQUENCE [LARGE SCALE GENOMIC DNA]</scope>
    <source>
        <strain evidence="1 2">BR 10303</strain>
    </source>
</reference>